<feature type="compositionally biased region" description="Low complexity" evidence="5">
    <location>
        <begin position="113"/>
        <end position="140"/>
    </location>
</feature>
<dbReference type="PROSITE" id="PS50089">
    <property type="entry name" value="ZF_RING_2"/>
    <property type="match status" value="1"/>
</dbReference>
<dbReference type="AlphaFoldDB" id="A0A1R3JFV9"/>
<dbReference type="PANTHER" id="PTHR47531">
    <property type="entry name" value="RING/U-BOX SUPERFAMILY PROTEIN"/>
    <property type="match status" value="1"/>
</dbReference>
<dbReference type="InterPro" id="IPR001841">
    <property type="entry name" value="Znf_RING"/>
</dbReference>
<evidence type="ECO:0000313" key="7">
    <source>
        <dbReference type="EMBL" id="OMO93719.1"/>
    </source>
</evidence>
<keyword evidence="3" id="KW-0862">Zinc</keyword>
<gene>
    <name evidence="7" type="ORF">COLO4_16730</name>
</gene>
<dbReference type="SMART" id="SM00184">
    <property type="entry name" value="RING"/>
    <property type="match status" value="1"/>
</dbReference>
<dbReference type="GO" id="GO:0008270">
    <property type="term" value="F:zinc ion binding"/>
    <property type="evidence" value="ECO:0007669"/>
    <property type="project" value="UniProtKB-KW"/>
</dbReference>
<feature type="compositionally biased region" description="Polar residues" evidence="5">
    <location>
        <begin position="98"/>
        <end position="112"/>
    </location>
</feature>
<accession>A0A1R3JFV9</accession>
<keyword evidence="2 4" id="KW-0863">Zinc-finger</keyword>
<keyword evidence="8" id="KW-1185">Reference proteome</keyword>
<evidence type="ECO:0000256" key="4">
    <source>
        <dbReference type="PROSITE-ProRule" id="PRU00175"/>
    </source>
</evidence>
<dbReference type="STRING" id="93759.A0A1R3JFV9"/>
<dbReference type="EMBL" id="AWUE01016240">
    <property type="protein sequence ID" value="OMO93719.1"/>
    <property type="molecule type" value="Genomic_DNA"/>
</dbReference>
<evidence type="ECO:0000259" key="6">
    <source>
        <dbReference type="PROSITE" id="PS50089"/>
    </source>
</evidence>
<evidence type="ECO:0000256" key="1">
    <source>
        <dbReference type="ARBA" id="ARBA00022723"/>
    </source>
</evidence>
<dbReference type="Proteomes" id="UP000187203">
    <property type="component" value="Unassembled WGS sequence"/>
</dbReference>
<feature type="compositionally biased region" description="Basic and acidic residues" evidence="5">
    <location>
        <begin position="142"/>
        <end position="156"/>
    </location>
</feature>
<dbReference type="PANTHER" id="PTHR47531:SF2">
    <property type="entry name" value="RING_U-BOX SUPERFAMILY PROTEIN"/>
    <property type="match status" value="1"/>
</dbReference>
<dbReference type="Pfam" id="PF13639">
    <property type="entry name" value="zf-RING_2"/>
    <property type="match status" value="1"/>
</dbReference>
<dbReference type="FunFam" id="3.30.40.10:FF:000388">
    <property type="entry name" value="Putative RING zinc finger domain superfamily protein"/>
    <property type="match status" value="1"/>
</dbReference>
<organism evidence="7 8">
    <name type="scientific">Corchorus olitorius</name>
    <dbReference type="NCBI Taxonomy" id="93759"/>
    <lineage>
        <taxon>Eukaryota</taxon>
        <taxon>Viridiplantae</taxon>
        <taxon>Streptophyta</taxon>
        <taxon>Embryophyta</taxon>
        <taxon>Tracheophyta</taxon>
        <taxon>Spermatophyta</taxon>
        <taxon>Magnoliopsida</taxon>
        <taxon>eudicotyledons</taxon>
        <taxon>Gunneridae</taxon>
        <taxon>Pentapetalae</taxon>
        <taxon>rosids</taxon>
        <taxon>malvids</taxon>
        <taxon>Malvales</taxon>
        <taxon>Malvaceae</taxon>
        <taxon>Grewioideae</taxon>
        <taxon>Apeibeae</taxon>
        <taxon>Corchorus</taxon>
    </lineage>
</organism>
<dbReference type="InterPro" id="IPR011016">
    <property type="entry name" value="Znf_RING-CH"/>
</dbReference>
<dbReference type="Gene3D" id="3.30.40.10">
    <property type="entry name" value="Zinc/RING finger domain, C3HC4 (zinc finger)"/>
    <property type="match status" value="1"/>
</dbReference>
<sequence>MPNLSPSRGKENLTERLKVKRHLMMKCQCHLGMPPEVVAAPAELQQLLQNITPLLAASPALASFRVITLSVGRLRDRVLRRASLSDLTFCPLQQDRSLTNQTQATGGDTDTLPSATSPSTATNTTSANAPSNVSPNSVFNIQDHDNETSRSREARYHDLLEHRSNFLERRRRIRSQVRALQRLGSRFENLSGHERSCILSGQHRTGRCTCRVNNRESNSNEDTSARASISRIVMLAEALFEVLDEIHQQSVVLSSRPSVSSIGSVPAPSEVVESLPIKVYNKSHKLQHDEAAQCYICLVEYEEGDSMRILPCNHDFHRTCIDKWLKEIHRVCPLCRGDICKPDVSPAEN</sequence>
<proteinExistence type="predicted"/>
<evidence type="ECO:0000256" key="3">
    <source>
        <dbReference type="ARBA" id="ARBA00022833"/>
    </source>
</evidence>
<dbReference type="SMART" id="SM00744">
    <property type="entry name" value="RINGv"/>
    <property type="match status" value="1"/>
</dbReference>
<name>A0A1R3JFV9_9ROSI</name>
<feature type="domain" description="RING-type" evidence="6">
    <location>
        <begin position="294"/>
        <end position="336"/>
    </location>
</feature>
<comment type="caution">
    <text evidence="7">The sequence shown here is derived from an EMBL/GenBank/DDBJ whole genome shotgun (WGS) entry which is preliminary data.</text>
</comment>
<keyword evidence="1" id="KW-0479">Metal-binding</keyword>
<dbReference type="InterPro" id="IPR013083">
    <property type="entry name" value="Znf_RING/FYVE/PHD"/>
</dbReference>
<dbReference type="SUPFAM" id="SSF57850">
    <property type="entry name" value="RING/U-box"/>
    <property type="match status" value="1"/>
</dbReference>
<evidence type="ECO:0000256" key="2">
    <source>
        <dbReference type="ARBA" id="ARBA00022771"/>
    </source>
</evidence>
<feature type="region of interest" description="Disordered" evidence="5">
    <location>
        <begin position="98"/>
        <end position="156"/>
    </location>
</feature>
<protein>
    <submittedName>
        <fullName evidence="7">Zinc finger, RING-type</fullName>
    </submittedName>
</protein>
<reference evidence="8" key="1">
    <citation type="submission" date="2013-09" db="EMBL/GenBank/DDBJ databases">
        <title>Corchorus olitorius genome sequencing.</title>
        <authorList>
            <person name="Alam M."/>
            <person name="Haque M.S."/>
            <person name="Islam M.S."/>
            <person name="Emdad E.M."/>
            <person name="Islam M.M."/>
            <person name="Ahmed B."/>
            <person name="Halim A."/>
            <person name="Hossen Q.M.M."/>
            <person name="Hossain M.Z."/>
            <person name="Ahmed R."/>
            <person name="Khan M.M."/>
            <person name="Islam R."/>
            <person name="Rashid M.M."/>
            <person name="Khan S.A."/>
            <person name="Rahman M.S."/>
            <person name="Alam M."/>
            <person name="Yahiya A.S."/>
            <person name="Khan M.S."/>
            <person name="Azam M.S."/>
            <person name="Haque T."/>
            <person name="Lashkar M.Z.H."/>
            <person name="Akhand A.I."/>
            <person name="Morshed G."/>
            <person name="Roy S."/>
            <person name="Uddin K.S."/>
            <person name="Rabeya T."/>
            <person name="Hossain A.S."/>
            <person name="Chowdhury A."/>
            <person name="Snigdha A.R."/>
            <person name="Mortoza M.S."/>
            <person name="Matin S.A."/>
            <person name="Hoque S.M.E."/>
            <person name="Islam M.K."/>
            <person name="Roy D.K."/>
            <person name="Haider R."/>
            <person name="Moosa M.M."/>
            <person name="Elias S.M."/>
            <person name="Hasan A.M."/>
            <person name="Jahan S."/>
            <person name="Shafiuddin M."/>
            <person name="Mahmood N."/>
            <person name="Shommy N.S."/>
        </authorList>
    </citation>
    <scope>NUCLEOTIDE SEQUENCE [LARGE SCALE GENOMIC DNA]</scope>
    <source>
        <strain evidence="8">cv. O-4</strain>
    </source>
</reference>
<evidence type="ECO:0000256" key="5">
    <source>
        <dbReference type="SAM" id="MobiDB-lite"/>
    </source>
</evidence>
<dbReference type="OrthoDB" id="8062037at2759"/>
<evidence type="ECO:0000313" key="8">
    <source>
        <dbReference type="Proteomes" id="UP000187203"/>
    </source>
</evidence>